<sequence length="112" mass="12164">MYSSALYGAPLYLETTHAEKKKGRGGLVVRSRLRAGGVQARNPIPLTILYVWDLLHVKSYVMAKSPSPLVWCGSLEEGVTAQVSSSSSDCGSKLRGLSQNSRRVASKRDVNI</sequence>
<gene>
    <name evidence="2" type="ORF">AVEN_96583_1</name>
</gene>
<evidence type="ECO:0000313" key="3">
    <source>
        <dbReference type="Proteomes" id="UP000499080"/>
    </source>
</evidence>
<protein>
    <submittedName>
        <fullName evidence="2">Uncharacterized protein</fullName>
    </submittedName>
</protein>
<feature type="region of interest" description="Disordered" evidence="1">
    <location>
        <begin position="84"/>
        <end position="112"/>
    </location>
</feature>
<name>A0A4Y2UWF8_ARAVE</name>
<dbReference type="AlphaFoldDB" id="A0A4Y2UWF8"/>
<reference evidence="2 3" key="1">
    <citation type="journal article" date="2019" name="Sci. Rep.">
        <title>Orb-weaving spider Araneus ventricosus genome elucidates the spidroin gene catalogue.</title>
        <authorList>
            <person name="Kono N."/>
            <person name="Nakamura H."/>
            <person name="Ohtoshi R."/>
            <person name="Moran D.A.P."/>
            <person name="Shinohara A."/>
            <person name="Yoshida Y."/>
            <person name="Fujiwara M."/>
            <person name="Mori M."/>
            <person name="Tomita M."/>
            <person name="Arakawa K."/>
        </authorList>
    </citation>
    <scope>NUCLEOTIDE SEQUENCE [LARGE SCALE GENOMIC DNA]</scope>
</reference>
<organism evidence="2 3">
    <name type="scientific">Araneus ventricosus</name>
    <name type="common">Orbweaver spider</name>
    <name type="synonym">Epeira ventricosa</name>
    <dbReference type="NCBI Taxonomy" id="182803"/>
    <lineage>
        <taxon>Eukaryota</taxon>
        <taxon>Metazoa</taxon>
        <taxon>Ecdysozoa</taxon>
        <taxon>Arthropoda</taxon>
        <taxon>Chelicerata</taxon>
        <taxon>Arachnida</taxon>
        <taxon>Araneae</taxon>
        <taxon>Araneomorphae</taxon>
        <taxon>Entelegynae</taxon>
        <taxon>Araneoidea</taxon>
        <taxon>Araneidae</taxon>
        <taxon>Araneus</taxon>
    </lineage>
</organism>
<dbReference type="EMBL" id="BGPR01040367">
    <property type="protein sequence ID" value="GBO16474.1"/>
    <property type="molecule type" value="Genomic_DNA"/>
</dbReference>
<keyword evidence="3" id="KW-1185">Reference proteome</keyword>
<accession>A0A4Y2UWF8</accession>
<proteinExistence type="predicted"/>
<evidence type="ECO:0000313" key="2">
    <source>
        <dbReference type="EMBL" id="GBO16474.1"/>
    </source>
</evidence>
<dbReference type="Proteomes" id="UP000499080">
    <property type="component" value="Unassembled WGS sequence"/>
</dbReference>
<evidence type="ECO:0000256" key="1">
    <source>
        <dbReference type="SAM" id="MobiDB-lite"/>
    </source>
</evidence>
<comment type="caution">
    <text evidence="2">The sequence shown here is derived from an EMBL/GenBank/DDBJ whole genome shotgun (WGS) entry which is preliminary data.</text>
</comment>